<dbReference type="RefSeq" id="WP_317626590.1">
    <property type="nucleotide sequence ID" value="NZ_JANFFA010000003.1"/>
</dbReference>
<dbReference type="InterPro" id="IPR004045">
    <property type="entry name" value="Glutathione_S-Trfase_N"/>
</dbReference>
<dbReference type="CDD" id="cd03189">
    <property type="entry name" value="GST_C_GTT1_like"/>
    <property type="match status" value="1"/>
</dbReference>
<evidence type="ECO:0000313" key="3">
    <source>
        <dbReference type="EMBL" id="MDQ2094985.1"/>
    </source>
</evidence>
<comment type="similarity">
    <text evidence="1">Belongs to the GST superfamily.</text>
</comment>
<reference evidence="3" key="2">
    <citation type="submission" date="2023-04" db="EMBL/GenBank/DDBJ databases">
        <title>'Rhodoalgimonas zhirmunskyi' gen. nov., isolated from a red alga.</title>
        <authorList>
            <person name="Nedashkovskaya O.I."/>
            <person name="Otstavnykh N.Y."/>
            <person name="Bystritskaya E.P."/>
            <person name="Balabanova L.A."/>
            <person name="Isaeva M.P."/>
        </authorList>
    </citation>
    <scope>NUCLEOTIDE SEQUENCE</scope>
    <source>
        <strain evidence="3">10Alg 79</strain>
    </source>
</reference>
<gene>
    <name evidence="3" type="ORF">NOI20_12755</name>
</gene>
<evidence type="ECO:0000259" key="2">
    <source>
        <dbReference type="PROSITE" id="PS50404"/>
    </source>
</evidence>
<dbReference type="SUPFAM" id="SSF47616">
    <property type="entry name" value="GST C-terminal domain-like"/>
    <property type="match status" value="1"/>
</dbReference>
<reference evidence="3" key="1">
    <citation type="submission" date="2022-07" db="EMBL/GenBank/DDBJ databases">
        <authorList>
            <person name="Otstavnykh N."/>
            <person name="Isaeva M."/>
            <person name="Bystritskaya E."/>
        </authorList>
    </citation>
    <scope>NUCLEOTIDE SEQUENCE</scope>
    <source>
        <strain evidence="3">10Alg 79</strain>
    </source>
</reference>
<dbReference type="InterPro" id="IPR040079">
    <property type="entry name" value="Glutathione_S-Trfase"/>
</dbReference>
<dbReference type="InterPro" id="IPR036282">
    <property type="entry name" value="Glutathione-S-Trfase_C_sf"/>
</dbReference>
<dbReference type="Gene3D" id="3.40.30.10">
    <property type="entry name" value="Glutaredoxin"/>
    <property type="match status" value="1"/>
</dbReference>
<proteinExistence type="inferred from homology"/>
<name>A0AAJ1U8Z9_9RHOB</name>
<evidence type="ECO:0000256" key="1">
    <source>
        <dbReference type="RuleBase" id="RU003494"/>
    </source>
</evidence>
<dbReference type="Proteomes" id="UP001227162">
    <property type="component" value="Unassembled WGS sequence"/>
</dbReference>
<comment type="caution">
    <text evidence="3">The sequence shown here is derived from an EMBL/GenBank/DDBJ whole genome shotgun (WGS) entry which is preliminary data.</text>
</comment>
<dbReference type="Pfam" id="PF02798">
    <property type="entry name" value="GST_N"/>
    <property type="match status" value="1"/>
</dbReference>
<dbReference type="InterPro" id="IPR004046">
    <property type="entry name" value="GST_C"/>
</dbReference>
<sequence length="222" mass="24961">MYRLHYLDNSRAHRILWMFEELGVEYDVEIYPRDRNMRAPESLTRLHPLGKSPIVEAPDGILAESGAIMEELVLRHPEAGLAPADPLSPEGRRYRYWMHAAEGSVMPLLVNRLVFSMMPRQVPALIRPVARMISKGMMQQMTDPGLKAQVAYWQDTLADGGYFAGDHFTAADIQMSFPVEAAVLRLPVSPVPPAITAWLEAIRARPAYARALERGGAYDYAE</sequence>
<dbReference type="InterPro" id="IPR036249">
    <property type="entry name" value="Thioredoxin-like_sf"/>
</dbReference>
<dbReference type="AlphaFoldDB" id="A0AAJ1U8Z9"/>
<feature type="domain" description="GST N-terminal" evidence="2">
    <location>
        <begin position="1"/>
        <end position="80"/>
    </location>
</feature>
<dbReference type="Pfam" id="PF00043">
    <property type="entry name" value="GST_C"/>
    <property type="match status" value="1"/>
</dbReference>
<dbReference type="SFLD" id="SFLDG00358">
    <property type="entry name" value="Main_(cytGST)"/>
    <property type="match status" value="1"/>
</dbReference>
<protein>
    <submittedName>
        <fullName evidence="3">Glutathione S-transferase</fullName>
    </submittedName>
</protein>
<organism evidence="3 4">
    <name type="scientific">Rhodalgimonas zhirmunskyi</name>
    <dbReference type="NCBI Taxonomy" id="2964767"/>
    <lineage>
        <taxon>Bacteria</taxon>
        <taxon>Pseudomonadati</taxon>
        <taxon>Pseudomonadota</taxon>
        <taxon>Alphaproteobacteria</taxon>
        <taxon>Rhodobacterales</taxon>
        <taxon>Roseobacteraceae</taxon>
        <taxon>Rhodalgimonas</taxon>
    </lineage>
</organism>
<dbReference type="EMBL" id="JANFFA010000003">
    <property type="protein sequence ID" value="MDQ2094985.1"/>
    <property type="molecule type" value="Genomic_DNA"/>
</dbReference>
<dbReference type="PROSITE" id="PS50404">
    <property type="entry name" value="GST_NTER"/>
    <property type="match status" value="1"/>
</dbReference>
<dbReference type="SUPFAM" id="SSF52833">
    <property type="entry name" value="Thioredoxin-like"/>
    <property type="match status" value="1"/>
</dbReference>
<dbReference type="SFLD" id="SFLDS00019">
    <property type="entry name" value="Glutathione_Transferase_(cytos"/>
    <property type="match status" value="1"/>
</dbReference>
<dbReference type="Gene3D" id="1.20.1050.10">
    <property type="match status" value="1"/>
</dbReference>
<dbReference type="CDD" id="cd03046">
    <property type="entry name" value="GST_N_GTT1_like"/>
    <property type="match status" value="1"/>
</dbReference>
<keyword evidence="4" id="KW-1185">Reference proteome</keyword>
<dbReference type="SFLD" id="SFLDG01150">
    <property type="entry name" value="Main.1:_Beta-like"/>
    <property type="match status" value="1"/>
</dbReference>
<accession>A0AAJ1U8Z9</accession>
<evidence type="ECO:0000313" key="4">
    <source>
        <dbReference type="Proteomes" id="UP001227162"/>
    </source>
</evidence>
<dbReference type="PANTHER" id="PTHR44051">
    <property type="entry name" value="GLUTATHIONE S-TRANSFERASE-RELATED"/>
    <property type="match status" value="1"/>
</dbReference>
<dbReference type="PANTHER" id="PTHR44051:SF9">
    <property type="entry name" value="GLUTATHIONE S-TRANSFERASE 1"/>
    <property type="match status" value="1"/>
</dbReference>